<dbReference type="InterPro" id="IPR040265">
    <property type="entry name" value="CHUP1/IPGA1-like"/>
</dbReference>
<comment type="caution">
    <text evidence="3">The sequence shown here is derived from an EMBL/GenBank/DDBJ whole genome shotgun (WGS) entry which is preliminary data.</text>
</comment>
<protein>
    <submittedName>
        <fullName evidence="3">Hydroxyproline-rich glyco family</fullName>
    </submittedName>
</protein>
<feature type="region of interest" description="Disordered" evidence="2">
    <location>
        <begin position="250"/>
        <end position="271"/>
    </location>
</feature>
<name>A0A8S0QI03_OLEEU</name>
<evidence type="ECO:0000256" key="1">
    <source>
        <dbReference type="ARBA" id="ARBA00023054"/>
    </source>
</evidence>
<evidence type="ECO:0000256" key="2">
    <source>
        <dbReference type="SAM" id="MobiDB-lite"/>
    </source>
</evidence>
<feature type="region of interest" description="Disordered" evidence="2">
    <location>
        <begin position="125"/>
        <end position="221"/>
    </location>
</feature>
<dbReference type="OrthoDB" id="1667574at2759"/>
<evidence type="ECO:0000313" key="4">
    <source>
        <dbReference type="Proteomes" id="UP000594638"/>
    </source>
</evidence>
<dbReference type="PANTHER" id="PTHR31342">
    <property type="entry name" value="PROTEIN CHUP1, CHLOROPLASTIC"/>
    <property type="match status" value="1"/>
</dbReference>
<sequence length="307" mass="33343">MDEDEERDYSLPVDAFGKALSESYSDNVEIREAPTVGVKTSYSLPLLLPLRVEAVRKLDPIDLKRLSFHIFPHAVHQDSIYSIQVSKKDKEEHLEVEAKRHSGKNAVGRGEVVEECEMTENMAKIDEVVAPPPSPSLSPVGLKNEAMSQTSPLPPPPPPPPRLPFTSGNQACPPPPPPPMSSRNVAPLPPAMGTSQRPPFMSNVSGRTPLPPPGLAASNNLHPKKATTKLKRSSQIGNLFRLLKGKIEGSSLEGKSSGRKGKIGTSTGGKQGMADVLAEMTKRSAYFQQIEEDVKNHSNSIKTRLRS</sequence>
<dbReference type="AlphaFoldDB" id="A0A8S0QI03"/>
<proteinExistence type="predicted"/>
<dbReference type="Proteomes" id="UP000594638">
    <property type="component" value="Unassembled WGS sequence"/>
</dbReference>
<evidence type="ECO:0000313" key="3">
    <source>
        <dbReference type="EMBL" id="CAA2967464.1"/>
    </source>
</evidence>
<gene>
    <name evidence="3" type="ORF">OLEA9_A004562</name>
</gene>
<dbReference type="PANTHER" id="PTHR31342:SF16">
    <property type="entry name" value="TALIN_MIDDLE DOMAIN-CONTAINING PROTEIN"/>
    <property type="match status" value="1"/>
</dbReference>
<feature type="compositionally biased region" description="Pro residues" evidence="2">
    <location>
        <begin position="152"/>
        <end position="163"/>
    </location>
</feature>
<accession>A0A8S0QI03</accession>
<keyword evidence="4" id="KW-1185">Reference proteome</keyword>
<organism evidence="3 4">
    <name type="scientific">Olea europaea subsp. europaea</name>
    <dbReference type="NCBI Taxonomy" id="158383"/>
    <lineage>
        <taxon>Eukaryota</taxon>
        <taxon>Viridiplantae</taxon>
        <taxon>Streptophyta</taxon>
        <taxon>Embryophyta</taxon>
        <taxon>Tracheophyta</taxon>
        <taxon>Spermatophyta</taxon>
        <taxon>Magnoliopsida</taxon>
        <taxon>eudicotyledons</taxon>
        <taxon>Gunneridae</taxon>
        <taxon>Pentapetalae</taxon>
        <taxon>asterids</taxon>
        <taxon>lamiids</taxon>
        <taxon>Lamiales</taxon>
        <taxon>Oleaceae</taxon>
        <taxon>Oleeae</taxon>
        <taxon>Olea</taxon>
    </lineage>
</organism>
<keyword evidence="1" id="KW-0175">Coiled coil</keyword>
<feature type="compositionally biased region" description="Polar residues" evidence="2">
    <location>
        <begin position="193"/>
        <end position="206"/>
    </location>
</feature>
<dbReference type="EMBL" id="CACTIH010001883">
    <property type="protein sequence ID" value="CAA2967464.1"/>
    <property type="molecule type" value="Genomic_DNA"/>
</dbReference>
<dbReference type="Gramene" id="OE9A004562T1">
    <property type="protein sequence ID" value="OE9A004562C1"/>
    <property type="gene ID" value="OE9A004562"/>
</dbReference>
<reference evidence="3 4" key="1">
    <citation type="submission" date="2019-12" db="EMBL/GenBank/DDBJ databases">
        <authorList>
            <person name="Alioto T."/>
            <person name="Alioto T."/>
            <person name="Gomez Garrido J."/>
        </authorList>
    </citation>
    <scope>NUCLEOTIDE SEQUENCE [LARGE SCALE GENOMIC DNA]</scope>
</reference>